<dbReference type="Gene3D" id="3.90.180.10">
    <property type="entry name" value="Medium-chain alcohol dehydrogenases, catalytic domain"/>
    <property type="match status" value="1"/>
</dbReference>
<dbReference type="InterPro" id="IPR011032">
    <property type="entry name" value="GroES-like_sf"/>
</dbReference>
<keyword evidence="3" id="KW-0862">Zinc</keyword>
<protein>
    <recommendedName>
        <fullName evidence="4">Alcohol dehydrogenase-like C-terminal domain-containing protein</fullName>
    </recommendedName>
</protein>
<reference evidence="5" key="1">
    <citation type="submission" date="2022-08" db="EMBL/GenBank/DDBJ databases">
        <authorList>
            <person name="Gutierrez-Valencia J."/>
        </authorList>
    </citation>
    <scope>NUCLEOTIDE SEQUENCE</scope>
</reference>
<dbReference type="InterPro" id="IPR013149">
    <property type="entry name" value="ADH-like_C"/>
</dbReference>
<evidence type="ECO:0000259" key="4">
    <source>
        <dbReference type="Pfam" id="PF00107"/>
    </source>
</evidence>
<proteinExistence type="predicted"/>
<evidence type="ECO:0000256" key="3">
    <source>
        <dbReference type="ARBA" id="ARBA00022833"/>
    </source>
</evidence>
<sequence>MTDGGVDRSIECTGNINAMISAFECVHDGWGVAVLVGVPNKEAVFMTKPINLLSERTLKGSFFGNYKPRTDLPSVVEMYMNKKLDVDKFITHRVPFSEINKAFDLMLKGEGLRCVIDMEK</sequence>
<evidence type="ECO:0000313" key="6">
    <source>
        <dbReference type="Proteomes" id="UP001154282"/>
    </source>
</evidence>
<organism evidence="5 6">
    <name type="scientific">Linum tenue</name>
    <dbReference type="NCBI Taxonomy" id="586396"/>
    <lineage>
        <taxon>Eukaryota</taxon>
        <taxon>Viridiplantae</taxon>
        <taxon>Streptophyta</taxon>
        <taxon>Embryophyta</taxon>
        <taxon>Tracheophyta</taxon>
        <taxon>Spermatophyta</taxon>
        <taxon>Magnoliopsida</taxon>
        <taxon>eudicotyledons</taxon>
        <taxon>Gunneridae</taxon>
        <taxon>Pentapetalae</taxon>
        <taxon>rosids</taxon>
        <taxon>fabids</taxon>
        <taxon>Malpighiales</taxon>
        <taxon>Linaceae</taxon>
        <taxon>Linum</taxon>
    </lineage>
</organism>
<accession>A0AAV0IB96</accession>
<dbReference type="PANTHER" id="PTHR43880">
    <property type="entry name" value="ALCOHOL DEHYDROGENASE"/>
    <property type="match status" value="1"/>
</dbReference>
<dbReference type="Pfam" id="PF00107">
    <property type="entry name" value="ADH_zinc_N"/>
    <property type="match status" value="1"/>
</dbReference>
<dbReference type="AlphaFoldDB" id="A0AAV0IB96"/>
<dbReference type="PANTHER" id="PTHR43880:SF35">
    <property type="entry name" value="ALCOHOL DEHYDROGENASE 1-LIKE"/>
    <property type="match status" value="1"/>
</dbReference>
<evidence type="ECO:0000256" key="2">
    <source>
        <dbReference type="ARBA" id="ARBA00022723"/>
    </source>
</evidence>
<dbReference type="GO" id="GO:0046294">
    <property type="term" value="P:formaldehyde catabolic process"/>
    <property type="evidence" value="ECO:0007669"/>
    <property type="project" value="TreeGrafter"/>
</dbReference>
<evidence type="ECO:0000256" key="1">
    <source>
        <dbReference type="ARBA" id="ARBA00011738"/>
    </source>
</evidence>
<dbReference type="InterPro" id="IPR036291">
    <property type="entry name" value="NAD(P)-bd_dom_sf"/>
</dbReference>
<comment type="caution">
    <text evidence="5">The sequence shown here is derived from an EMBL/GenBank/DDBJ whole genome shotgun (WGS) entry which is preliminary data.</text>
</comment>
<dbReference type="GO" id="GO:0051903">
    <property type="term" value="F:S-(hydroxymethyl)glutathione dehydrogenase [NAD(P)+] activity"/>
    <property type="evidence" value="ECO:0007669"/>
    <property type="project" value="TreeGrafter"/>
</dbReference>
<dbReference type="GO" id="GO:0008270">
    <property type="term" value="F:zinc ion binding"/>
    <property type="evidence" value="ECO:0007669"/>
    <property type="project" value="TreeGrafter"/>
</dbReference>
<name>A0AAV0IB96_9ROSI</name>
<dbReference type="EMBL" id="CAMGYJ010000003">
    <property type="protein sequence ID" value="CAI0393924.1"/>
    <property type="molecule type" value="Genomic_DNA"/>
</dbReference>
<feature type="domain" description="Alcohol dehydrogenase-like C-terminal" evidence="4">
    <location>
        <begin position="2"/>
        <end position="78"/>
    </location>
</feature>
<gene>
    <name evidence="5" type="ORF">LITE_LOCUS8137</name>
</gene>
<dbReference type="SUPFAM" id="SSF51735">
    <property type="entry name" value="NAD(P)-binding Rossmann-fold domains"/>
    <property type="match status" value="1"/>
</dbReference>
<keyword evidence="6" id="KW-1185">Reference proteome</keyword>
<comment type="subunit">
    <text evidence="1">Homodimer.</text>
</comment>
<dbReference type="SUPFAM" id="SSF50129">
    <property type="entry name" value="GroES-like"/>
    <property type="match status" value="1"/>
</dbReference>
<keyword evidence="2" id="KW-0479">Metal-binding</keyword>
<dbReference type="GO" id="GO:0005829">
    <property type="term" value="C:cytosol"/>
    <property type="evidence" value="ECO:0007669"/>
    <property type="project" value="TreeGrafter"/>
</dbReference>
<dbReference type="Proteomes" id="UP001154282">
    <property type="component" value="Unassembled WGS sequence"/>
</dbReference>
<dbReference type="Gene3D" id="3.40.50.720">
    <property type="entry name" value="NAD(P)-binding Rossmann-like Domain"/>
    <property type="match status" value="1"/>
</dbReference>
<evidence type="ECO:0000313" key="5">
    <source>
        <dbReference type="EMBL" id="CAI0393924.1"/>
    </source>
</evidence>